<protein>
    <recommendedName>
        <fullName evidence="1">CARDB domain-containing protein</fullName>
    </recommendedName>
</protein>
<accession>A0A7G9YYD0</accession>
<dbReference type="InterPro" id="IPR013783">
    <property type="entry name" value="Ig-like_fold"/>
</dbReference>
<gene>
    <name evidence="2" type="ORF">PNHJDAII_00018</name>
</gene>
<proteinExistence type="predicted"/>
<dbReference type="Gene3D" id="2.60.40.10">
    <property type="entry name" value="Immunoglobulins"/>
    <property type="match status" value="3"/>
</dbReference>
<dbReference type="Pfam" id="PF07705">
    <property type="entry name" value="CARDB"/>
    <property type="match status" value="2"/>
</dbReference>
<feature type="domain" description="CARDB" evidence="1">
    <location>
        <begin position="672"/>
        <end position="755"/>
    </location>
</feature>
<evidence type="ECO:0000313" key="2">
    <source>
        <dbReference type="EMBL" id="QNO53014.1"/>
    </source>
</evidence>
<reference evidence="2" key="1">
    <citation type="submission" date="2020-06" db="EMBL/GenBank/DDBJ databases">
        <title>Unique genomic features of the anaerobic methanotrophic archaea.</title>
        <authorList>
            <person name="Chadwick G.L."/>
            <person name="Skennerton C.T."/>
            <person name="Laso-Perez R."/>
            <person name="Leu A.O."/>
            <person name="Speth D.R."/>
            <person name="Yu H."/>
            <person name="Morgan-Lang C."/>
            <person name="Hatzenpichler R."/>
            <person name="Goudeau D."/>
            <person name="Malmstrom R."/>
            <person name="Brazelton W.J."/>
            <person name="Woyke T."/>
            <person name="Hallam S.J."/>
            <person name="Tyson G.W."/>
            <person name="Wegener G."/>
            <person name="Boetius A."/>
            <person name="Orphan V."/>
        </authorList>
    </citation>
    <scope>NUCLEOTIDE SEQUENCE</scope>
</reference>
<dbReference type="InterPro" id="IPR035986">
    <property type="entry name" value="PKD_dom_sf"/>
</dbReference>
<dbReference type="Gene3D" id="2.60.40.4070">
    <property type="match status" value="1"/>
</dbReference>
<organism evidence="2">
    <name type="scientific">Candidatus Methanophagaceae archaeon ANME-1 ERB6</name>
    <dbReference type="NCBI Taxonomy" id="2759912"/>
    <lineage>
        <taxon>Archaea</taxon>
        <taxon>Methanobacteriati</taxon>
        <taxon>Methanobacteriota</taxon>
        <taxon>Stenosarchaea group</taxon>
        <taxon>Methanomicrobia</taxon>
        <taxon>Candidatus Methanophagales</taxon>
        <taxon>Candidatus Methanophagaceae</taxon>
    </lineage>
</organism>
<feature type="domain" description="CARDB" evidence="1">
    <location>
        <begin position="775"/>
        <end position="858"/>
    </location>
</feature>
<evidence type="ECO:0000259" key="1">
    <source>
        <dbReference type="Pfam" id="PF07705"/>
    </source>
</evidence>
<sequence>MKKLLFSVLLIVVLTSITSAHPPISHDYIADEAVNQLNQLDFDIDSSKFRSGAELADVPHVLDPDVNPAIPPEFSVKDADDVMHNMGFAKKLHHLSTTDDQRDWSKGWVCHHCADPYWANTLLPWCNIPQGSYREYYFELMVDTVAKCKKNQHLPGTYYYDAGLVVDAYQQSGGAYGLTEDKFRFGKNFLITMTHLWQGIITCGGWPTNEWALDHPCHCPDICWNLFPHLCFTCDYFPCSAWECARDRWQDGTLYTPPIDCTVSEVSALQQHAPNTPSRPSGPTSGYVGKTYPYSTSATDPDVDNVQYGWDWNGDNTVDVWTVFFSSGSVCSKSHSWSYAGTYNIKVKAKDSRGAESGWSPPLTVNIQPSVRVACSGSFSHMGPCCWWTDWNDVVGCSCSPGYVRDDFEVWKRSGTDPLTHVRWAVWATSNPHDCRIHILTSAFWRNWIGVGWEVYERIENPPSEEMLEDVGSRMLDSDESFPLEMEQEGEITYKELFTQLMEAALSLIQEESVKFITIKDPETGMMTTEMVVVDRDAWDRKVMELRGEITTALLACAELKMDKDVYIEGEMVTFTFSNNCSEAITLPNSDPWVIKDNKGNIVYEPIPRPVITPVPPGSSKSWVWDQKDNAGKQVPAGTYIVELKTDAGTYTTIFKIIPPKRPDLVITDIWNEDSNICYNITNTGSATAPRSDSGLDVDGRFRGSDSVKSLAPGESSTESFWYRWTCTPPDDTIKVCADYKERVTESNESNNCLTEIWTCPVLPRPDLVITDIWNEDSNICYNITNTGSATAPRSDSGLDVDGRFRVSDSVKSLAPGESSMESFRYRWTCTPPDDTIKVCADYKERVAESNESNNFLTEIWTCPILTRPDLVITDIWNEDSKICYNITNTGRRNSSKKL</sequence>
<dbReference type="SUPFAM" id="SSF49299">
    <property type="entry name" value="PKD domain"/>
    <property type="match status" value="1"/>
</dbReference>
<name>A0A7G9YYD0_9EURY</name>
<dbReference type="InterPro" id="IPR011635">
    <property type="entry name" value="CARDB"/>
</dbReference>
<dbReference type="EMBL" id="MT631528">
    <property type="protein sequence ID" value="QNO53014.1"/>
    <property type="molecule type" value="Genomic_DNA"/>
</dbReference>
<dbReference type="AlphaFoldDB" id="A0A7G9YYD0"/>